<proteinExistence type="predicted"/>
<evidence type="ECO:0000313" key="1">
    <source>
        <dbReference type="EMBL" id="MBD3905494.1"/>
    </source>
</evidence>
<organism evidence="2 4">
    <name type="scientific">Chryseobacterium muglaense</name>
    <dbReference type="NCBI Taxonomy" id="2893752"/>
    <lineage>
        <taxon>Bacteria</taxon>
        <taxon>Pseudomonadati</taxon>
        <taxon>Bacteroidota</taxon>
        <taxon>Flavobacteriia</taxon>
        <taxon>Flavobacteriales</taxon>
        <taxon>Weeksellaceae</taxon>
        <taxon>Chryseobacterium group</taxon>
        <taxon>Chryseobacterium</taxon>
    </lineage>
</organism>
<name>A0A9Q3UVH2_9FLAO</name>
<evidence type="ECO:0000313" key="3">
    <source>
        <dbReference type="Proteomes" id="UP000603715"/>
    </source>
</evidence>
<reference evidence="2" key="1">
    <citation type="submission" date="2021-11" db="EMBL/GenBank/DDBJ databases">
        <title>Description of novel Chryseobacterium species.</title>
        <authorList>
            <person name="Saticioglu I.B."/>
            <person name="Ay H."/>
            <person name="Altun S."/>
            <person name="Duman M."/>
        </authorList>
    </citation>
    <scope>NUCLEOTIDE SEQUENCE</scope>
    <source>
        <strain evidence="2">C-39</strain>
    </source>
</reference>
<reference evidence="1" key="3">
    <citation type="submission" date="2024-05" db="EMBL/GenBank/DDBJ databases">
        <title>Description of novel Chryseobacterium sp. strain C-2.</title>
        <authorList>
            <person name="Saticioglu I.B."/>
        </authorList>
    </citation>
    <scope>NUCLEOTIDE SEQUENCE</scope>
    <source>
        <strain evidence="1">C-2</strain>
    </source>
</reference>
<dbReference type="AlphaFoldDB" id="A0A9Q3UVH2"/>
<dbReference type="EMBL" id="JAJJML010000001">
    <property type="protein sequence ID" value="MCC9036433.1"/>
    <property type="molecule type" value="Genomic_DNA"/>
</dbReference>
<gene>
    <name evidence="1" type="ORF">IEW27_12960</name>
    <name evidence="2" type="ORF">LNP80_19665</name>
</gene>
<dbReference type="RefSeq" id="WP_191179981.1">
    <property type="nucleotide sequence ID" value="NZ_JACXXP010000015.1"/>
</dbReference>
<reference evidence="3" key="2">
    <citation type="submission" date="2023-07" db="EMBL/GenBank/DDBJ databases">
        <title>Description of novel Chryseobacterium sp. strain C-2.</title>
        <authorList>
            <person name="Saticioglu I.B."/>
        </authorList>
    </citation>
    <scope>NUCLEOTIDE SEQUENCE [LARGE SCALE GENOMIC DNA]</scope>
    <source>
        <strain evidence="3">C-2</strain>
    </source>
</reference>
<comment type="caution">
    <text evidence="2">The sequence shown here is derived from an EMBL/GenBank/DDBJ whole genome shotgun (WGS) entry which is preliminary data.</text>
</comment>
<dbReference type="Proteomes" id="UP000603715">
    <property type="component" value="Unassembled WGS sequence"/>
</dbReference>
<accession>A0A9Q3UVH2</accession>
<dbReference type="Proteomes" id="UP001107960">
    <property type="component" value="Unassembled WGS sequence"/>
</dbReference>
<evidence type="ECO:0000313" key="2">
    <source>
        <dbReference type="EMBL" id="MCC9036433.1"/>
    </source>
</evidence>
<dbReference type="EMBL" id="JACXXP010000015">
    <property type="protein sequence ID" value="MBD3905494.1"/>
    <property type="molecule type" value="Genomic_DNA"/>
</dbReference>
<sequence>MKYMIIFSFGFSMLFCSSKNQDTVCGIYKSPNNSKANQLIFSSFVTELELDLKNDNTYTMSTCAQNSKGIWKLKDDKIILICKEKRMTIDSLNNLPKFAKGKICGADEIFNIKNKKLFRKDKIGTKNVNFILLKD</sequence>
<keyword evidence="3" id="KW-1185">Reference proteome</keyword>
<evidence type="ECO:0000313" key="4">
    <source>
        <dbReference type="Proteomes" id="UP001107960"/>
    </source>
</evidence>
<protein>
    <submittedName>
        <fullName evidence="2">Uncharacterized protein</fullName>
    </submittedName>
</protein>